<evidence type="ECO:0000313" key="4">
    <source>
        <dbReference type="EMBL" id="KTD85268.1"/>
    </source>
</evidence>
<gene>
    <name evidence="4" type="ORF">UQ64_21765</name>
</gene>
<keyword evidence="5" id="KW-1185">Reference proteome</keyword>
<dbReference type="RefSeq" id="WP_060625054.1">
    <property type="nucleotide sequence ID" value="NZ_LCZJ02000029.1"/>
</dbReference>
<feature type="domain" description="Helix-turn-helix type 11" evidence="1">
    <location>
        <begin position="7"/>
        <end position="54"/>
    </location>
</feature>
<dbReference type="EMBL" id="LCZJ02000029">
    <property type="protein sequence ID" value="KTD85268.1"/>
    <property type="molecule type" value="Genomic_DNA"/>
</dbReference>
<dbReference type="InterPro" id="IPR026881">
    <property type="entry name" value="WYL_dom"/>
</dbReference>
<evidence type="ECO:0000259" key="1">
    <source>
        <dbReference type="Pfam" id="PF08279"/>
    </source>
</evidence>
<feature type="domain" description="WYL" evidence="2">
    <location>
        <begin position="146"/>
        <end position="211"/>
    </location>
</feature>
<dbReference type="InterPro" id="IPR013196">
    <property type="entry name" value="HTH_11"/>
</dbReference>
<evidence type="ECO:0008006" key="6">
    <source>
        <dbReference type="Google" id="ProtNLM"/>
    </source>
</evidence>
<dbReference type="InterPro" id="IPR036388">
    <property type="entry name" value="WH-like_DNA-bd_sf"/>
</dbReference>
<dbReference type="PANTHER" id="PTHR34580:SF1">
    <property type="entry name" value="PROTEIN PAFC"/>
    <property type="match status" value="1"/>
</dbReference>
<protein>
    <recommendedName>
        <fullName evidence="6">Transcriptional regulator</fullName>
    </recommendedName>
</protein>
<dbReference type="InterPro" id="IPR036390">
    <property type="entry name" value="WH_DNA-bd_sf"/>
</dbReference>
<accession>A0A0W1AVH6</accession>
<evidence type="ECO:0000259" key="3">
    <source>
        <dbReference type="Pfam" id="PF25583"/>
    </source>
</evidence>
<feature type="domain" description="WCX" evidence="3">
    <location>
        <begin position="241"/>
        <end position="316"/>
    </location>
</feature>
<dbReference type="Pfam" id="PF08279">
    <property type="entry name" value="HTH_11"/>
    <property type="match status" value="1"/>
</dbReference>
<dbReference type="InterPro" id="IPR051534">
    <property type="entry name" value="CBASS_pafABC_assoc_protein"/>
</dbReference>
<dbReference type="AlphaFoldDB" id="A0A0W1AVH6"/>
<dbReference type="Proteomes" id="UP000054709">
    <property type="component" value="Unassembled WGS sequence"/>
</dbReference>
<organism evidence="4 5">
    <name type="scientific">Paenibacillus etheri</name>
    <dbReference type="NCBI Taxonomy" id="1306852"/>
    <lineage>
        <taxon>Bacteria</taxon>
        <taxon>Bacillati</taxon>
        <taxon>Bacillota</taxon>
        <taxon>Bacilli</taxon>
        <taxon>Bacillales</taxon>
        <taxon>Paenibacillaceae</taxon>
        <taxon>Paenibacillus</taxon>
    </lineage>
</organism>
<sequence>MTDRLIRLMRIITLVQAKPGILARELAERCGNSERTIYRDMDALSAMHIPITHLGHGKGYAFIGNFALYPLDWSEEEATAFSQLRYIMEDIKPALPIDFESAYEKVVAAEYKRKAEREETIERARREVGVGWAERNSSQMEQHSFLTPILEALLKQKSIQANYSENALEEKGITIDPYCLVPLESRFHLIGFCHRQGIIRTYHINDFSNVKPLNRFFSKEAFDVQAFMKQKWSLDRDSLQVEFKVKFSERIMEGIKKDELPFKPNKVDRQSRCFHFKVAVEQDIGFVRWIKRFEEEAEIIEPYYYREVIRQQLEKWSAHYK</sequence>
<dbReference type="Pfam" id="PF25583">
    <property type="entry name" value="WCX"/>
    <property type="match status" value="1"/>
</dbReference>
<dbReference type="PROSITE" id="PS52050">
    <property type="entry name" value="WYL"/>
    <property type="match status" value="1"/>
</dbReference>
<comment type="caution">
    <text evidence="4">The sequence shown here is derived from an EMBL/GenBank/DDBJ whole genome shotgun (WGS) entry which is preliminary data.</text>
</comment>
<dbReference type="Gene3D" id="1.10.10.10">
    <property type="entry name" value="Winged helix-like DNA-binding domain superfamily/Winged helix DNA-binding domain"/>
    <property type="match status" value="1"/>
</dbReference>
<dbReference type="Pfam" id="PF13280">
    <property type="entry name" value="WYL"/>
    <property type="match status" value="1"/>
</dbReference>
<proteinExistence type="predicted"/>
<evidence type="ECO:0000259" key="2">
    <source>
        <dbReference type="Pfam" id="PF13280"/>
    </source>
</evidence>
<name>A0A0W1AVH6_9BACL</name>
<dbReference type="PANTHER" id="PTHR34580">
    <property type="match status" value="1"/>
</dbReference>
<dbReference type="SUPFAM" id="SSF46785">
    <property type="entry name" value="Winged helix' DNA-binding domain"/>
    <property type="match status" value="1"/>
</dbReference>
<dbReference type="InterPro" id="IPR057727">
    <property type="entry name" value="WCX_dom"/>
</dbReference>
<reference evidence="4 5" key="1">
    <citation type="journal article" date="2015" name="Int. Biodeterior. Biodegradation">
        <title>Physiological and genetic screening methods for the isolation of methyl tert-butyl ether-degrading bacteria for bioremediation purposes.</title>
        <authorList>
            <person name="Guisado I.M."/>
            <person name="Purswani J."/>
            <person name="Gonzalez Lopez J."/>
            <person name="Pozo C."/>
        </authorList>
    </citation>
    <scope>NUCLEOTIDE SEQUENCE [LARGE SCALE GENOMIC DNA]</scope>
    <source>
        <strain evidence="4 5">SH7</strain>
    </source>
</reference>
<evidence type="ECO:0000313" key="5">
    <source>
        <dbReference type="Proteomes" id="UP000054709"/>
    </source>
</evidence>